<dbReference type="Proteomes" id="UP000683493">
    <property type="component" value="Chromosome"/>
</dbReference>
<keyword evidence="4" id="KW-0645">Protease</keyword>
<evidence type="ECO:0000256" key="11">
    <source>
        <dbReference type="ARBA" id="ARBA00023136"/>
    </source>
</evidence>
<dbReference type="PANTHER" id="PTHR43221:SF1">
    <property type="entry name" value="PROTEASE HTPX"/>
    <property type="match status" value="1"/>
</dbReference>
<evidence type="ECO:0000256" key="10">
    <source>
        <dbReference type="ARBA" id="ARBA00023049"/>
    </source>
</evidence>
<organism evidence="15 16">
    <name type="scientific">Geomonas diazotrophica</name>
    <dbReference type="NCBI Taxonomy" id="2843197"/>
    <lineage>
        <taxon>Bacteria</taxon>
        <taxon>Pseudomonadati</taxon>
        <taxon>Thermodesulfobacteriota</taxon>
        <taxon>Desulfuromonadia</taxon>
        <taxon>Geobacterales</taxon>
        <taxon>Geobacteraceae</taxon>
        <taxon>Geomonas</taxon>
    </lineage>
</organism>
<feature type="compositionally biased region" description="Low complexity" evidence="12">
    <location>
        <begin position="51"/>
        <end position="64"/>
    </location>
</feature>
<evidence type="ECO:0000256" key="3">
    <source>
        <dbReference type="ARBA" id="ARBA00022475"/>
    </source>
</evidence>
<dbReference type="InterPro" id="IPR001915">
    <property type="entry name" value="Peptidase_M48"/>
</dbReference>
<feature type="transmembrane region" description="Helical" evidence="13">
    <location>
        <begin position="159"/>
        <end position="179"/>
    </location>
</feature>
<keyword evidence="11 13" id="KW-0472">Membrane</keyword>
<name>A0ABX8JG39_9BACT</name>
<evidence type="ECO:0000256" key="13">
    <source>
        <dbReference type="SAM" id="Phobius"/>
    </source>
</evidence>
<protein>
    <submittedName>
        <fullName evidence="15">M48 family metalloprotease</fullName>
        <ecNumber evidence="15">3.4.24.-</ecNumber>
    </submittedName>
</protein>
<reference evidence="15 16" key="1">
    <citation type="submission" date="2021-06" db="EMBL/GenBank/DDBJ databases">
        <title>Gemonas diversity in paddy soil.</title>
        <authorList>
            <person name="Liu G."/>
        </authorList>
    </citation>
    <scope>NUCLEOTIDE SEQUENCE [LARGE SCALE GENOMIC DNA]</scope>
    <source>
        <strain evidence="15 16">RG29</strain>
    </source>
</reference>
<sequence length="445" mass="48072">MSSRLVAVTCPSCGLSKSVPFDQCPPDATVTNCPKCKTTFVFSRDAASLQAPPPLEQAAPPKAAGTTEASAPRQCPKCGYERKESDAVFDAASCPKCHVVYAKCTAPEGSAAAAKISGIVRPVNAGTLIYHREHTLFTIHAVIALIYWVGLVFVTKGAFLFALPALLVALLVGQSALIAHLKGNGIKLSPTQFPDLYDRHVRCCKALGLADYPDAYLINGSGFLNAFATRFLGRNFVVLFSNTIQAMSDRPDAINFYIGHELGHIKQKHLQWAPFIWPVSLLPLVGAAYSRAREYTCDQFGRACCDSTESALKGLIALSAGEKLWSEVNIDAYLEQTAHSSGFWMSLHELISDYPWLVKRAARINNPFVAPPPRSLFAWIFALFMPRMGVGGSAAGVLVTVAIIGILAAIAIPQFAAYKAKAQNAQMRSMQMNVPPLGKMAPRQP</sequence>
<gene>
    <name evidence="15" type="ORF">KP005_12015</name>
</gene>
<evidence type="ECO:0000256" key="12">
    <source>
        <dbReference type="SAM" id="MobiDB-lite"/>
    </source>
</evidence>
<dbReference type="EMBL" id="CP076724">
    <property type="protein sequence ID" value="QWV96106.1"/>
    <property type="molecule type" value="Genomic_DNA"/>
</dbReference>
<evidence type="ECO:0000256" key="5">
    <source>
        <dbReference type="ARBA" id="ARBA00022692"/>
    </source>
</evidence>
<evidence type="ECO:0000256" key="6">
    <source>
        <dbReference type="ARBA" id="ARBA00022723"/>
    </source>
</evidence>
<proteinExistence type="predicted"/>
<dbReference type="EC" id="3.4.24.-" evidence="15"/>
<evidence type="ECO:0000256" key="1">
    <source>
        <dbReference type="ARBA" id="ARBA00001947"/>
    </source>
</evidence>
<dbReference type="InterPro" id="IPR050083">
    <property type="entry name" value="HtpX_protease"/>
</dbReference>
<dbReference type="CDD" id="cd07325">
    <property type="entry name" value="M48_Ste24p_like"/>
    <property type="match status" value="1"/>
</dbReference>
<keyword evidence="8" id="KW-0862">Zinc</keyword>
<keyword evidence="6" id="KW-0479">Metal-binding</keyword>
<keyword evidence="5 13" id="KW-0812">Transmembrane</keyword>
<keyword evidence="10 15" id="KW-0482">Metalloprotease</keyword>
<evidence type="ECO:0000256" key="7">
    <source>
        <dbReference type="ARBA" id="ARBA00022801"/>
    </source>
</evidence>
<evidence type="ECO:0000256" key="9">
    <source>
        <dbReference type="ARBA" id="ARBA00022989"/>
    </source>
</evidence>
<keyword evidence="16" id="KW-1185">Reference proteome</keyword>
<evidence type="ECO:0000256" key="4">
    <source>
        <dbReference type="ARBA" id="ARBA00022670"/>
    </source>
</evidence>
<keyword evidence="7 15" id="KW-0378">Hydrolase</keyword>
<evidence type="ECO:0000313" key="16">
    <source>
        <dbReference type="Proteomes" id="UP000683493"/>
    </source>
</evidence>
<dbReference type="PANTHER" id="PTHR43221">
    <property type="entry name" value="PROTEASE HTPX"/>
    <property type="match status" value="1"/>
</dbReference>
<dbReference type="GO" id="GO:0008237">
    <property type="term" value="F:metallopeptidase activity"/>
    <property type="evidence" value="ECO:0007669"/>
    <property type="project" value="UniProtKB-KW"/>
</dbReference>
<comment type="cofactor">
    <cofactor evidence="1">
        <name>Zn(2+)</name>
        <dbReference type="ChEBI" id="CHEBI:29105"/>
    </cofactor>
</comment>
<evidence type="ECO:0000313" key="15">
    <source>
        <dbReference type="EMBL" id="QWV96106.1"/>
    </source>
</evidence>
<feature type="transmembrane region" description="Helical" evidence="13">
    <location>
        <begin position="397"/>
        <end position="418"/>
    </location>
</feature>
<dbReference type="Pfam" id="PF01435">
    <property type="entry name" value="Peptidase_M48"/>
    <property type="match status" value="1"/>
</dbReference>
<evidence type="ECO:0000256" key="2">
    <source>
        <dbReference type="ARBA" id="ARBA00004651"/>
    </source>
</evidence>
<keyword evidence="3" id="KW-1003">Cell membrane</keyword>
<evidence type="ECO:0000259" key="14">
    <source>
        <dbReference type="Pfam" id="PF01435"/>
    </source>
</evidence>
<comment type="subcellular location">
    <subcellularLocation>
        <location evidence="2">Cell membrane</location>
        <topology evidence="2">Multi-pass membrane protein</topology>
    </subcellularLocation>
</comment>
<keyword evidence="9 13" id="KW-1133">Transmembrane helix</keyword>
<evidence type="ECO:0000256" key="8">
    <source>
        <dbReference type="ARBA" id="ARBA00022833"/>
    </source>
</evidence>
<feature type="region of interest" description="Disordered" evidence="12">
    <location>
        <begin position="51"/>
        <end position="73"/>
    </location>
</feature>
<feature type="transmembrane region" description="Helical" evidence="13">
    <location>
        <begin position="135"/>
        <end position="153"/>
    </location>
</feature>
<accession>A0ABX8JG39</accession>
<feature type="domain" description="Peptidase M48" evidence="14">
    <location>
        <begin position="192"/>
        <end position="270"/>
    </location>
</feature>